<dbReference type="EMBL" id="FUEG01000054">
    <property type="protein sequence ID" value="SJL18164.1"/>
    <property type="molecule type" value="Genomic_DNA"/>
</dbReference>
<sequence>MPPGKQCPIQMLYSLLRDDSMTDERLGMKINYGSTGSCGVSRLAVGGDKCVNALVLYSCRSQWIAFIRLGSSHTAEEGLRALADVATGGALFGAAERGFQRWRLFILQYHLHWMLCYHDPPNCRRYD</sequence>
<gene>
    <name evidence="1" type="ORF">ARMOST_21740</name>
</gene>
<evidence type="ECO:0000313" key="1">
    <source>
        <dbReference type="EMBL" id="SJL18164.1"/>
    </source>
</evidence>
<dbReference type="Proteomes" id="UP000219338">
    <property type="component" value="Unassembled WGS sequence"/>
</dbReference>
<keyword evidence="2" id="KW-1185">Reference proteome</keyword>
<name>A0A284SAW2_ARMOS</name>
<dbReference type="AlphaFoldDB" id="A0A284SAW2"/>
<evidence type="ECO:0000313" key="2">
    <source>
        <dbReference type="Proteomes" id="UP000219338"/>
    </source>
</evidence>
<organism evidence="1 2">
    <name type="scientific">Armillaria ostoyae</name>
    <name type="common">Armillaria root rot fungus</name>
    <dbReference type="NCBI Taxonomy" id="47428"/>
    <lineage>
        <taxon>Eukaryota</taxon>
        <taxon>Fungi</taxon>
        <taxon>Dikarya</taxon>
        <taxon>Basidiomycota</taxon>
        <taxon>Agaricomycotina</taxon>
        <taxon>Agaricomycetes</taxon>
        <taxon>Agaricomycetidae</taxon>
        <taxon>Agaricales</taxon>
        <taxon>Marasmiineae</taxon>
        <taxon>Physalacriaceae</taxon>
        <taxon>Armillaria</taxon>
    </lineage>
</organism>
<reference evidence="2" key="1">
    <citation type="journal article" date="2017" name="Nat. Ecol. Evol.">
        <title>Genome expansion and lineage-specific genetic innovations in the forest pathogenic fungi Armillaria.</title>
        <authorList>
            <person name="Sipos G."/>
            <person name="Prasanna A.N."/>
            <person name="Walter M.C."/>
            <person name="O'Connor E."/>
            <person name="Balint B."/>
            <person name="Krizsan K."/>
            <person name="Kiss B."/>
            <person name="Hess J."/>
            <person name="Varga T."/>
            <person name="Slot J."/>
            <person name="Riley R."/>
            <person name="Boka B."/>
            <person name="Rigling D."/>
            <person name="Barry K."/>
            <person name="Lee J."/>
            <person name="Mihaltcheva S."/>
            <person name="LaButti K."/>
            <person name="Lipzen A."/>
            <person name="Waldron R."/>
            <person name="Moloney N.M."/>
            <person name="Sperisen C."/>
            <person name="Kredics L."/>
            <person name="Vagvoelgyi C."/>
            <person name="Patrignani A."/>
            <person name="Fitzpatrick D."/>
            <person name="Nagy I."/>
            <person name="Doyle S."/>
            <person name="Anderson J.B."/>
            <person name="Grigoriev I.V."/>
            <person name="Gueldener U."/>
            <person name="Muensterkoetter M."/>
            <person name="Nagy L.G."/>
        </authorList>
    </citation>
    <scope>NUCLEOTIDE SEQUENCE [LARGE SCALE GENOMIC DNA]</scope>
    <source>
        <strain evidence="2">C18/9</strain>
    </source>
</reference>
<protein>
    <submittedName>
        <fullName evidence="1">Uncharacterized protein</fullName>
    </submittedName>
</protein>
<accession>A0A284SAW2</accession>
<proteinExistence type="predicted"/>